<protein>
    <recommendedName>
        <fullName evidence="7">C2H2-type domain-containing protein</fullName>
    </recommendedName>
</protein>
<keyword evidence="3 5" id="KW-0863">Zinc-finger</keyword>
<feature type="compositionally biased region" description="Acidic residues" evidence="6">
    <location>
        <begin position="155"/>
        <end position="164"/>
    </location>
</feature>
<dbReference type="Proteomes" id="UP001153737">
    <property type="component" value="Chromosome 9"/>
</dbReference>
<reference evidence="8" key="2">
    <citation type="submission" date="2022-10" db="EMBL/GenBank/DDBJ databases">
        <authorList>
            <consortium name="ENA_rothamsted_submissions"/>
            <consortium name="culmorum"/>
            <person name="King R."/>
        </authorList>
    </citation>
    <scope>NUCLEOTIDE SEQUENCE</scope>
</reference>
<reference evidence="8" key="1">
    <citation type="submission" date="2022-01" db="EMBL/GenBank/DDBJ databases">
        <authorList>
            <person name="King R."/>
        </authorList>
    </citation>
    <scope>NUCLEOTIDE SEQUENCE</scope>
</reference>
<dbReference type="InterPro" id="IPR050329">
    <property type="entry name" value="GLI_C2H2-zinc-finger"/>
</dbReference>
<dbReference type="PROSITE" id="PS00028">
    <property type="entry name" value="ZINC_FINGER_C2H2_1"/>
    <property type="match status" value="3"/>
</dbReference>
<dbReference type="PANTHER" id="PTHR19818">
    <property type="entry name" value="ZINC FINGER PROTEIN ZIC AND GLI"/>
    <property type="match status" value="1"/>
</dbReference>
<dbReference type="SMART" id="SM00868">
    <property type="entry name" value="zf-AD"/>
    <property type="match status" value="1"/>
</dbReference>
<evidence type="ECO:0000256" key="4">
    <source>
        <dbReference type="ARBA" id="ARBA00022833"/>
    </source>
</evidence>
<dbReference type="FunFam" id="3.30.160.60:FF:000446">
    <property type="entry name" value="Zinc finger protein"/>
    <property type="match status" value="1"/>
</dbReference>
<feature type="region of interest" description="Disordered" evidence="6">
    <location>
        <begin position="148"/>
        <end position="189"/>
    </location>
</feature>
<dbReference type="InterPro" id="IPR036236">
    <property type="entry name" value="Znf_C2H2_sf"/>
</dbReference>
<dbReference type="AlphaFoldDB" id="A0A9P0DRY2"/>
<dbReference type="Gene3D" id="3.30.160.60">
    <property type="entry name" value="Classic Zinc Finger"/>
    <property type="match status" value="3"/>
</dbReference>
<dbReference type="EMBL" id="OU896715">
    <property type="protein sequence ID" value="CAH1183375.1"/>
    <property type="molecule type" value="Genomic_DNA"/>
</dbReference>
<dbReference type="GO" id="GO:0000978">
    <property type="term" value="F:RNA polymerase II cis-regulatory region sequence-specific DNA binding"/>
    <property type="evidence" value="ECO:0007669"/>
    <property type="project" value="TreeGrafter"/>
</dbReference>
<dbReference type="OrthoDB" id="6713977at2759"/>
<feature type="domain" description="C2H2-type" evidence="7">
    <location>
        <begin position="291"/>
        <end position="320"/>
    </location>
</feature>
<dbReference type="GO" id="GO:0000981">
    <property type="term" value="F:DNA-binding transcription factor activity, RNA polymerase II-specific"/>
    <property type="evidence" value="ECO:0007669"/>
    <property type="project" value="TreeGrafter"/>
</dbReference>
<evidence type="ECO:0000256" key="5">
    <source>
        <dbReference type="PROSITE-ProRule" id="PRU00042"/>
    </source>
</evidence>
<feature type="domain" description="C2H2-type" evidence="7">
    <location>
        <begin position="321"/>
        <end position="345"/>
    </location>
</feature>
<evidence type="ECO:0000256" key="3">
    <source>
        <dbReference type="ARBA" id="ARBA00022771"/>
    </source>
</evidence>
<feature type="domain" description="C2H2-type" evidence="7">
    <location>
        <begin position="262"/>
        <end position="289"/>
    </location>
</feature>
<dbReference type="SUPFAM" id="SSF57667">
    <property type="entry name" value="beta-beta-alpha zinc fingers"/>
    <property type="match status" value="2"/>
</dbReference>
<name>A0A9P0DRY2_PHACE</name>
<sequence length="345" mass="40431">MDQKQTEILREEKLEEDSSFPYICRTCLANIEIGETFMFINDFAKNLYFENLQISYMIEKTVPEVDLDMTDSPIICNTCYNMLWYTYLFKLRCFQTEEKIFMYVEKNKLNLGDKIDIEKIQDAEDAVEELAISYDVATTSEENRTIPDLICISDPESEEDDDDYPDGKEEAGKRNEEDGNDEDFSNISDTLNRNSTVDQIKPFACQQCDYKGSRFDLLKRHMRKCRAKKVMRIHNCHTCLYSTFRKRNLRRHELVHGEARPFICGICERGFTGRSILKDHMYKHSSKPLPFKCGEVGCKAAFARKCDLSVHIVSHMSYSPNMCQECNKAFLTKEQLEKHKKKYQH</sequence>
<dbReference type="PANTHER" id="PTHR19818:SF139">
    <property type="entry name" value="PAIR-RULE PROTEIN ODD-PAIRED"/>
    <property type="match status" value="1"/>
</dbReference>
<gene>
    <name evidence="8" type="ORF">PHAECO_LOCUS12410</name>
</gene>
<dbReference type="GO" id="GO:0008270">
    <property type="term" value="F:zinc ion binding"/>
    <property type="evidence" value="ECO:0007669"/>
    <property type="project" value="UniProtKB-KW"/>
</dbReference>
<dbReference type="GO" id="GO:0005634">
    <property type="term" value="C:nucleus"/>
    <property type="evidence" value="ECO:0007669"/>
    <property type="project" value="InterPro"/>
</dbReference>
<dbReference type="GO" id="GO:0045944">
    <property type="term" value="P:positive regulation of transcription by RNA polymerase II"/>
    <property type="evidence" value="ECO:0007669"/>
    <property type="project" value="UniProtKB-ARBA"/>
</dbReference>
<accession>A0A9P0DRY2</accession>
<evidence type="ECO:0000256" key="2">
    <source>
        <dbReference type="ARBA" id="ARBA00022737"/>
    </source>
</evidence>
<keyword evidence="1" id="KW-0479">Metal-binding</keyword>
<keyword evidence="4" id="KW-0862">Zinc</keyword>
<dbReference type="SMART" id="SM00355">
    <property type="entry name" value="ZnF_C2H2"/>
    <property type="match status" value="5"/>
</dbReference>
<evidence type="ECO:0000259" key="7">
    <source>
        <dbReference type="PROSITE" id="PS50157"/>
    </source>
</evidence>
<evidence type="ECO:0000256" key="6">
    <source>
        <dbReference type="SAM" id="MobiDB-lite"/>
    </source>
</evidence>
<dbReference type="InterPro" id="IPR012934">
    <property type="entry name" value="Znf_AD"/>
</dbReference>
<organism evidence="8 9">
    <name type="scientific">Phaedon cochleariae</name>
    <name type="common">Mustard beetle</name>
    <dbReference type="NCBI Taxonomy" id="80249"/>
    <lineage>
        <taxon>Eukaryota</taxon>
        <taxon>Metazoa</taxon>
        <taxon>Ecdysozoa</taxon>
        <taxon>Arthropoda</taxon>
        <taxon>Hexapoda</taxon>
        <taxon>Insecta</taxon>
        <taxon>Pterygota</taxon>
        <taxon>Neoptera</taxon>
        <taxon>Endopterygota</taxon>
        <taxon>Coleoptera</taxon>
        <taxon>Polyphaga</taxon>
        <taxon>Cucujiformia</taxon>
        <taxon>Chrysomeloidea</taxon>
        <taxon>Chrysomelidae</taxon>
        <taxon>Chrysomelinae</taxon>
        <taxon>Chrysomelini</taxon>
        <taxon>Phaedon</taxon>
    </lineage>
</organism>
<dbReference type="InterPro" id="IPR013087">
    <property type="entry name" value="Znf_C2H2_type"/>
</dbReference>
<feature type="compositionally biased region" description="Basic and acidic residues" evidence="6">
    <location>
        <begin position="165"/>
        <end position="177"/>
    </location>
</feature>
<keyword evidence="2" id="KW-0677">Repeat</keyword>
<dbReference type="PROSITE" id="PS50157">
    <property type="entry name" value="ZINC_FINGER_C2H2_2"/>
    <property type="match status" value="4"/>
</dbReference>
<evidence type="ECO:0000313" key="8">
    <source>
        <dbReference type="EMBL" id="CAH1183375.1"/>
    </source>
</evidence>
<evidence type="ECO:0000256" key="1">
    <source>
        <dbReference type="ARBA" id="ARBA00022723"/>
    </source>
</evidence>
<feature type="domain" description="C2H2-type" evidence="7">
    <location>
        <begin position="234"/>
        <end position="261"/>
    </location>
</feature>
<evidence type="ECO:0000313" key="9">
    <source>
        <dbReference type="Proteomes" id="UP001153737"/>
    </source>
</evidence>
<proteinExistence type="predicted"/>
<keyword evidence="9" id="KW-1185">Reference proteome</keyword>